<dbReference type="PROSITE" id="PS50104">
    <property type="entry name" value="TIR"/>
    <property type="match status" value="1"/>
</dbReference>
<dbReference type="OrthoDB" id="1936883at2759"/>
<dbReference type="PRINTS" id="PR00364">
    <property type="entry name" value="DISEASERSIST"/>
</dbReference>
<dbReference type="Pfam" id="PF23282">
    <property type="entry name" value="WHD_ROQ1"/>
    <property type="match status" value="1"/>
</dbReference>
<dbReference type="InterPro" id="IPR000157">
    <property type="entry name" value="TIR_dom"/>
</dbReference>
<organism evidence="4 5">
    <name type="scientific">Actinidia rufa</name>
    <dbReference type="NCBI Taxonomy" id="165716"/>
    <lineage>
        <taxon>Eukaryota</taxon>
        <taxon>Viridiplantae</taxon>
        <taxon>Streptophyta</taxon>
        <taxon>Embryophyta</taxon>
        <taxon>Tracheophyta</taxon>
        <taxon>Spermatophyta</taxon>
        <taxon>Magnoliopsida</taxon>
        <taxon>eudicotyledons</taxon>
        <taxon>Gunneridae</taxon>
        <taxon>Pentapetalae</taxon>
        <taxon>asterids</taxon>
        <taxon>Ericales</taxon>
        <taxon>Actinidiaceae</taxon>
        <taxon>Actinidia</taxon>
    </lineage>
</organism>
<dbReference type="InterPro" id="IPR032675">
    <property type="entry name" value="LRR_dom_sf"/>
</dbReference>
<dbReference type="Gene3D" id="1.10.8.430">
    <property type="entry name" value="Helical domain of apoptotic protease-activating factors"/>
    <property type="match status" value="1"/>
</dbReference>
<keyword evidence="2" id="KW-0677">Repeat</keyword>
<dbReference type="SUPFAM" id="SSF52058">
    <property type="entry name" value="L domain-like"/>
    <property type="match status" value="1"/>
</dbReference>
<dbReference type="PROSITE" id="PS51450">
    <property type="entry name" value="LRR"/>
    <property type="match status" value="1"/>
</dbReference>
<gene>
    <name evidence="4" type="ORF">Acr_06g0012020</name>
</gene>
<dbReference type="GO" id="GO:0007165">
    <property type="term" value="P:signal transduction"/>
    <property type="evidence" value="ECO:0007669"/>
    <property type="project" value="InterPro"/>
</dbReference>
<dbReference type="Proteomes" id="UP000585474">
    <property type="component" value="Unassembled WGS sequence"/>
</dbReference>
<dbReference type="InterPro" id="IPR042197">
    <property type="entry name" value="Apaf_helical"/>
</dbReference>
<dbReference type="SUPFAM" id="SSF52200">
    <property type="entry name" value="Toll/Interleukin receptor TIR domain"/>
    <property type="match status" value="1"/>
</dbReference>
<evidence type="ECO:0000313" key="5">
    <source>
        <dbReference type="Proteomes" id="UP000585474"/>
    </source>
</evidence>
<accession>A0A7J0ESE6</accession>
<proteinExistence type="predicted"/>
<dbReference type="EMBL" id="BJWL01000006">
    <property type="protein sequence ID" value="GFY89262.1"/>
    <property type="molecule type" value="Genomic_DNA"/>
</dbReference>
<dbReference type="SUPFAM" id="SSF52540">
    <property type="entry name" value="P-loop containing nucleoside triphosphate hydrolases"/>
    <property type="match status" value="1"/>
</dbReference>
<dbReference type="SMART" id="SM00255">
    <property type="entry name" value="TIR"/>
    <property type="match status" value="1"/>
</dbReference>
<comment type="caution">
    <text evidence="4">The sequence shown here is derived from an EMBL/GenBank/DDBJ whole genome shotgun (WGS) entry which is preliminary data.</text>
</comment>
<evidence type="ECO:0000259" key="3">
    <source>
        <dbReference type="PROSITE" id="PS50104"/>
    </source>
</evidence>
<evidence type="ECO:0000256" key="1">
    <source>
        <dbReference type="ARBA" id="ARBA00022614"/>
    </source>
</evidence>
<dbReference type="GO" id="GO:0043531">
    <property type="term" value="F:ADP binding"/>
    <property type="evidence" value="ECO:0007669"/>
    <property type="project" value="InterPro"/>
</dbReference>
<name>A0A7J0ESE6_9ERIC</name>
<dbReference type="Pfam" id="PF01582">
    <property type="entry name" value="TIR"/>
    <property type="match status" value="1"/>
</dbReference>
<dbReference type="PANTHER" id="PTHR11017">
    <property type="entry name" value="LEUCINE-RICH REPEAT-CONTAINING PROTEIN"/>
    <property type="match status" value="1"/>
</dbReference>
<dbReference type="Gene3D" id="3.40.50.10140">
    <property type="entry name" value="Toll/interleukin-1 receptor homology (TIR) domain"/>
    <property type="match status" value="1"/>
</dbReference>
<dbReference type="InterPro" id="IPR058192">
    <property type="entry name" value="WHD_ROQ1-like"/>
</dbReference>
<dbReference type="InterPro" id="IPR044974">
    <property type="entry name" value="Disease_R_plants"/>
</dbReference>
<keyword evidence="1" id="KW-0433">Leucine-rich repeat</keyword>
<dbReference type="InterPro" id="IPR002182">
    <property type="entry name" value="NB-ARC"/>
</dbReference>
<dbReference type="Gene3D" id="3.40.50.300">
    <property type="entry name" value="P-loop containing nucleotide triphosphate hydrolases"/>
    <property type="match status" value="1"/>
</dbReference>
<dbReference type="GO" id="GO:0006952">
    <property type="term" value="P:defense response"/>
    <property type="evidence" value="ECO:0007669"/>
    <property type="project" value="InterPro"/>
</dbReference>
<dbReference type="InterPro" id="IPR027417">
    <property type="entry name" value="P-loop_NTPase"/>
</dbReference>
<protein>
    <submittedName>
        <fullName evidence="4">Disease resistance protein (TIR-NBS-LRR class) family</fullName>
    </submittedName>
</protein>
<keyword evidence="5" id="KW-1185">Reference proteome</keyword>
<dbReference type="InterPro" id="IPR035897">
    <property type="entry name" value="Toll_tir_struct_dom_sf"/>
</dbReference>
<dbReference type="InterPro" id="IPR001611">
    <property type="entry name" value="Leu-rich_rpt"/>
</dbReference>
<dbReference type="Gene3D" id="3.80.10.10">
    <property type="entry name" value="Ribonuclease Inhibitor"/>
    <property type="match status" value="2"/>
</dbReference>
<evidence type="ECO:0000256" key="2">
    <source>
        <dbReference type="ARBA" id="ARBA00022737"/>
    </source>
</evidence>
<dbReference type="Pfam" id="PF00931">
    <property type="entry name" value="NB-ARC"/>
    <property type="match status" value="1"/>
</dbReference>
<dbReference type="PANTHER" id="PTHR11017:SF271">
    <property type="entry name" value="DISEASE RESISTANCE PROTEIN (TIR-NBS-LRR CLASS) FAMILY"/>
    <property type="match status" value="1"/>
</dbReference>
<evidence type="ECO:0000313" key="4">
    <source>
        <dbReference type="EMBL" id="GFY89262.1"/>
    </source>
</evidence>
<dbReference type="AlphaFoldDB" id="A0A7J0ESE6"/>
<feature type="domain" description="TIR" evidence="3">
    <location>
        <begin position="8"/>
        <end position="166"/>
    </location>
</feature>
<reference evidence="4 5" key="1">
    <citation type="submission" date="2019-07" db="EMBL/GenBank/DDBJ databases">
        <title>De Novo Assembly of kiwifruit Actinidia rufa.</title>
        <authorList>
            <person name="Sugita-Konishi S."/>
            <person name="Sato K."/>
            <person name="Mori E."/>
            <person name="Abe Y."/>
            <person name="Kisaki G."/>
            <person name="Hamano K."/>
            <person name="Suezawa K."/>
            <person name="Otani M."/>
            <person name="Fukuda T."/>
            <person name="Manabe T."/>
            <person name="Gomi K."/>
            <person name="Tabuchi M."/>
            <person name="Akimitsu K."/>
            <person name="Kataoka I."/>
        </authorList>
    </citation>
    <scope>NUCLEOTIDE SEQUENCE [LARGE SCALE GENOMIC DNA]</scope>
    <source>
        <strain evidence="5">cv. Fuchu</strain>
    </source>
</reference>
<sequence>MASAAARPRYHVFLSFRGEDTRKAFTDHLYAALVAAGGFRTFRDDTDIERGESVRSALEAAIERSMSSIVVLSHRFASSRWCLDELAMALARRRESKHVVFPVFYGVDPSEIRRAVVGGGGSEKAAKWRAALEEVADLGGMVFQNQADGHESKFIQIIIQEVVSKLDRRVLSITPYPVGIESRIERINLWLQDGSDNVSIMVIYGMGGVGKTTIAKTIYNQKFEKFEGTSFLANIRETSKQPNGLACLQRKLLSDILKGRNENIQYVDEGVIQIEEGIGGKKVFIVLDDVDEVNQVNGMLGTRDWVEELDDNEALCLFSWHAFGQDRPIEAYLEHSKRVVSHCGGLPLALQVLGSSLSGESLDVWESALAKLNAFSDDKIQNALQISYDSLDYHDKNLFLDIACFFTRKEKDYTVKILDACNFYAKVGIQNLVNRCLVTINKENKIMMHQLLRDMGREIIRQESPKEPGKRTRLWHHSDVFNVLREKTGAETVEGLVFNLHELKENGVVKSVNSSQHNFEFLLHKSSLLRERNPSKRRRLGLFSWLATNSSTKESISELILDVELGTTAFSGMLNLRLLQLNNVRLTGGYKEFPKKLRWLCWRGFPLKHLPNDFPLESCVVLDLQNSNLQQLWKKSKLLVQLKILNLSHSHGLTNSPDFSKLPNLERKLPKEIVRLRSLEKLILSGCSRLKMLPHGLSNVSSLKELHADGMNQLLSSTGEIQPLHKLIWSWVSKRRRPKSVCSSLSLPSNLVSLNLSDCNLSGYGVLRDLETLSLLEELDLSGNPICSLPESIKSLTRLRTLVLERCNRLQTLPEFPKSLESLFLRECKSLELVPNLPNLFKGMYLDIGFSEKLVEGQGLFKLEAIANFCSELINYLGLAELATMPMLEVKLFNNLTYTNKICPVQQGLYECGIYSIFLPGSEIPGSFSKTRGSSISFTINPNLKIRGFDVCVVYAHSFNCTKSYWWHLCIEVSNKSKGLKWIYIPVFQGIPDEGKDMIWLSDWKIVGRLMEGGDIVNISVNTGPIFQVKEFGIHIVCEEQEKQCTEQVDIDAFHRKDAIDFSAYEMMTGEYFLCHDSDIMRDRLYSKAFNKGVSNWDFVETSAILSCRGANPMHPIYISIERSLGVVVFSFVSQTKRRGRRTKMAVKWVDDGSGNSGWRSQTRW</sequence>